<protein>
    <submittedName>
        <fullName evidence="2">Uncharacterized protein</fullName>
    </submittedName>
</protein>
<sequence>MAGNSIRNKFDSSKGPQTEAPQSVKTRMLKWGSQLGVEKQGSDSSSEVIRAGKSVSDGPKKDPNSSHQAEPDQAYLTMGLVILKCHPSGRHKVGVIYPGQPPSAEPSWRDYRPGGCCLCHVEVFTLLWEGERRFRNLRSDHQEPDKDEGVELAGACRVSFCSQCWEKFGAQTLATRQDSHEDPCRCRAASVLWVSDLLPEWDAQAGTGWPAGSQTLE</sequence>
<evidence type="ECO:0000313" key="3">
    <source>
        <dbReference type="Proteomes" id="UP001497482"/>
    </source>
</evidence>
<accession>A0AAV2J225</accession>
<keyword evidence="3" id="KW-1185">Reference proteome</keyword>
<dbReference type="AlphaFoldDB" id="A0AAV2J225"/>
<name>A0AAV2J225_KNICA</name>
<dbReference type="Proteomes" id="UP001497482">
    <property type="component" value="Chromosome 1"/>
</dbReference>
<reference evidence="2 3" key="1">
    <citation type="submission" date="2024-04" db="EMBL/GenBank/DDBJ databases">
        <authorList>
            <person name="Waldvogel A.-M."/>
            <person name="Schoenle A."/>
        </authorList>
    </citation>
    <scope>NUCLEOTIDE SEQUENCE [LARGE SCALE GENOMIC DNA]</scope>
</reference>
<organism evidence="2 3">
    <name type="scientific">Knipowitschia caucasica</name>
    <name type="common">Caucasian dwarf goby</name>
    <name type="synonym">Pomatoschistus caucasicus</name>
    <dbReference type="NCBI Taxonomy" id="637954"/>
    <lineage>
        <taxon>Eukaryota</taxon>
        <taxon>Metazoa</taxon>
        <taxon>Chordata</taxon>
        <taxon>Craniata</taxon>
        <taxon>Vertebrata</taxon>
        <taxon>Euteleostomi</taxon>
        <taxon>Actinopterygii</taxon>
        <taxon>Neopterygii</taxon>
        <taxon>Teleostei</taxon>
        <taxon>Neoteleostei</taxon>
        <taxon>Acanthomorphata</taxon>
        <taxon>Gobiaria</taxon>
        <taxon>Gobiiformes</taxon>
        <taxon>Gobioidei</taxon>
        <taxon>Gobiidae</taxon>
        <taxon>Gobiinae</taxon>
        <taxon>Knipowitschia</taxon>
    </lineage>
</organism>
<evidence type="ECO:0000256" key="1">
    <source>
        <dbReference type="SAM" id="MobiDB-lite"/>
    </source>
</evidence>
<dbReference type="EMBL" id="OZ035823">
    <property type="protein sequence ID" value="CAL1569910.1"/>
    <property type="molecule type" value="Genomic_DNA"/>
</dbReference>
<proteinExistence type="predicted"/>
<evidence type="ECO:0000313" key="2">
    <source>
        <dbReference type="EMBL" id="CAL1569910.1"/>
    </source>
</evidence>
<feature type="region of interest" description="Disordered" evidence="1">
    <location>
        <begin position="1"/>
        <end position="70"/>
    </location>
</feature>
<feature type="compositionally biased region" description="Polar residues" evidence="1">
    <location>
        <begin position="14"/>
        <end position="25"/>
    </location>
</feature>
<gene>
    <name evidence="2" type="ORF">KC01_LOCUS2273</name>
</gene>